<dbReference type="InterPro" id="IPR007159">
    <property type="entry name" value="SpoVT-AbrB_dom"/>
</dbReference>
<evidence type="ECO:0000259" key="1">
    <source>
        <dbReference type="SMART" id="SM00966"/>
    </source>
</evidence>
<reference evidence="2 3" key="1">
    <citation type="journal article" date="2018" name="ACS Chem. Biol.">
        <title>Ketoreductase domain dysfunction expands chemodiversity: malyngamide biosynthesis in the cyanobacterium Okeania hirsuta.</title>
        <authorList>
            <person name="Moss N.A."/>
            <person name="Leao T."/>
            <person name="Rankin M."/>
            <person name="McCullough T.M."/>
            <person name="Qu P."/>
            <person name="Korobeynikov A."/>
            <person name="Smith J.L."/>
            <person name="Gerwick L."/>
            <person name="Gerwick W.H."/>
        </authorList>
    </citation>
    <scope>NUCLEOTIDE SEQUENCE [LARGE SCALE GENOMIC DNA]</scope>
    <source>
        <strain evidence="2 3">PAB10Feb10-1</strain>
    </source>
</reference>
<dbReference type="Proteomes" id="UP000269154">
    <property type="component" value="Unassembled WGS sequence"/>
</dbReference>
<organism evidence="2 3">
    <name type="scientific">Okeania hirsuta</name>
    <dbReference type="NCBI Taxonomy" id="1458930"/>
    <lineage>
        <taxon>Bacteria</taxon>
        <taxon>Bacillati</taxon>
        <taxon>Cyanobacteriota</taxon>
        <taxon>Cyanophyceae</taxon>
        <taxon>Oscillatoriophycideae</taxon>
        <taxon>Oscillatoriales</taxon>
        <taxon>Microcoleaceae</taxon>
        <taxon>Okeania</taxon>
    </lineage>
</organism>
<keyword evidence="3" id="KW-1185">Reference proteome</keyword>
<evidence type="ECO:0000313" key="2">
    <source>
        <dbReference type="EMBL" id="RQH25138.1"/>
    </source>
</evidence>
<dbReference type="AlphaFoldDB" id="A0A3N6Q2I8"/>
<accession>A0A3N6Q2I8</accession>
<keyword evidence="2" id="KW-0238">DNA-binding</keyword>
<dbReference type="SMART" id="SM00966">
    <property type="entry name" value="SpoVT_AbrB"/>
    <property type="match status" value="1"/>
</dbReference>
<dbReference type="Pfam" id="PF04014">
    <property type="entry name" value="MazE_antitoxin"/>
    <property type="match status" value="1"/>
</dbReference>
<dbReference type="EMBL" id="RCBY01000306">
    <property type="protein sequence ID" value="RQH25138.1"/>
    <property type="molecule type" value="Genomic_DNA"/>
</dbReference>
<dbReference type="PANTHER" id="PTHR40516:SF1">
    <property type="entry name" value="ANTITOXIN CHPS-RELATED"/>
    <property type="match status" value="1"/>
</dbReference>
<dbReference type="InterPro" id="IPR037914">
    <property type="entry name" value="SpoVT-AbrB_sf"/>
</dbReference>
<proteinExistence type="predicted"/>
<dbReference type="GO" id="GO:0097351">
    <property type="term" value="F:toxin sequestering activity"/>
    <property type="evidence" value="ECO:0007669"/>
    <property type="project" value="InterPro"/>
</dbReference>
<dbReference type="SUPFAM" id="SSF89447">
    <property type="entry name" value="AbrB/MazE/MraZ-like"/>
    <property type="match status" value="1"/>
</dbReference>
<sequence>MVTRKVSIWGNSLGVILPQAIIQEVGLKEGTTVSISTEGNKIILSPTKPKYSLEELLKEATPDMQHDELDWGESMGAESW</sequence>
<dbReference type="PANTHER" id="PTHR40516">
    <property type="entry name" value="ANTITOXIN CHPS-RELATED"/>
    <property type="match status" value="1"/>
</dbReference>
<feature type="domain" description="SpoVT-AbrB" evidence="1">
    <location>
        <begin position="7"/>
        <end position="52"/>
    </location>
</feature>
<dbReference type="InterPro" id="IPR039052">
    <property type="entry name" value="Antitox_PemI-like"/>
</dbReference>
<dbReference type="RefSeq" id="WP_124147404.1">
    <property type="nucleotide sequence ID" value="NZ_CAWOKI010000259.1"/>
</dbReference>
<evidence type="ECO:0000313" key="3">
    <source>
        <dbReference type="Proteomes" id="UP000269154"/>
    </source>
</evidence>
<dbReference type="OrthoDB" id="9795766at2"/>
<dbReference type="Gene3D" id="2.10.260.10">
    <property type="match status" value="1"/>
</dbReference>
<protein>
    <submittedName>
        <fullName evidence="2">AbrB/MazE/SpoVT family DNA-binding domain-containing protein</fullName>
    </submittedName>
</protein>
<dbReference type="GO" id="GO:0003677">
    <property type="term" value="F:DNA binding"/>
    <property type="evidence" value="ECO:0007669"/>
    <property type="project" value="UniProtKB-KW"/>
</dbReference>
<comment type="caution">
    <text evidence="2">The sequence shown here is derived from an EMBL/GenBank/DDBJ whole genome shotgun (WGS) entry which is preliminary data.</text>
</comment>
<name>A0A3N6Q2I8_9CYAN</name>
<gene>
    <name evidence="2" type="ORF">D5R40_29320</name>
</gene>